<evidence type="ECO:0000256" key="8">
    <source>
        <dbReference type="ARBA" id="ARBA00039381"/>
    </source>
</evidence>
<organism evidence="11 12">
    <name type="scientific">Leucobacter weissii</name>
    <dbReference type="NCBI Taxonomy" id="1983706"/>
    <lineage>
        <taxon>Bacteria</taxon>
        <taxon>Bacillati</taxon>
        <taxon>Actinomycetota</taxon>
        <taxon>Actinomycetes</taxon>
        <taxon>Micrococcales</taxon>
        <taxon>Microbacteriaceae</taxon>
        <taxon>Leucobacter</taxon>
    </lineage>
</organism>
<feature type="transmembrane region" description="Helical" evidence="10">
    <location>
        <begin position="300"/>
        <end position="317"/>
    </location>
</feature>
<evidence type="ECO:0000256" key="1">
    <source>
        <dbReference type="ARBA" id="ARBA00004651"/>
    </source>
</evidence>
<evidence type="ECO:0000313" key="11">
    <source>
        <dbReference type="EMBL" id="MBO1902331.1"/>
    </source>
</evidence>
<dbReference type="AlphaFoldDB" id="A0A939MPQ3"/>
<feature type="transmembrane region" description="Helical" evidence="10">
    <location>
        <begin position="102"/>
        <end position="124"/>
    </location>
</feature>
<dbReference type="GO" id="GO:0005886">
    <property type="term" value="C:plasma membrane"/>
    <property type="evidence" value="ECO:0007669"/>
    <property type="project" value="UniProtKB-SubCell"/>
</dbReference>
<feature type="transmembrane region" description="Helical" evidence="10">
    <location>
        <begin position="253"/>
        <end position="270"/>
    </location>
</feature>
<proteinExistence type="predicted"/>
<feature type="transmembrane region" description="Helical" evidence="10">
    <location>
        <begin position="136"/>
        <end position="157"/>
    </location>
</feature>
<feature type="transmembrane region" description="Helical" evidence="10">
    <location>
        <begin position="169"/>
        <end position="190"/>
    </location>
</feature>
<evidence type="ECO:0000256" key="7">
    <source>
        <dbReference type="ARBA" id="ARBA00023136"/>
    </source>
</evidence>
<dbReference type="GO" id="GO:0022857">
    <property type="term" value="F:transmembrane transporter activity"/>
    <property type="evidence" value="ECO:0007669"/>
    <property type="project" value="InterPro"/>
</dbReference>
<feature type="transmembrane region" description="Helical" evidence="10">
    <location>
        <begin position="277"/>
        <end position="294"/>
    </location>
</feature>
<evidence type="ECO:0000256" key="4">
    <source>
        <dbReference type="ARBA" id="ARBA00022519"/>
    </source>
</evidence>
<keyword evidence="5 10" id="KW-0812">Transmembrane</keyword>
<dbReference type="PANTHER" id="PTHR32196:SF71">
    <property type="entry name" value="AUTOINDUCER 2 IMPORT SYSTEM PERMEASE PROTEIN LSRD"/>
    <property type="match status" value="1"/>
</dbReference>
<feature type="transmembrane region" description="Helical" evidence="10">
    <location>
        <begin position="51"/>
        <end position="71"/>
    </location>
</feature>
<comment type="caution">
    <text evidence="11">The sequence shown here is derived from an EMBL/GenBank/DDBJ whole genome shotgun (WGS) entry which is preliminary data.</text>
</comment>
<keyword evidence="7 10" id="KW-0472">Membrane</keyword>
<keyword evidence="4" id="KW-0997">Cell inner membrane</keyword>
<evidence type="ECO:0000256" key="10">
    <source>
        <dbReference type="SAM" id="Phobius"/>
    </source>
</evidence>
<reference evidence="11" key="1">
    <citation type="submission" date="2021-03" db="EMBL/GenBank/DDBJ databases">
        <title>Leucobacter chromiisoli sp. nov., isolated from chromium-containing soil of chemical plant.</title>
        <authorList>
            <person name="Xu Z."/>
        </authorList>
    </citation>
    <scope>NUCLEOTIDE SEQUENCE</scope>
    <source>
        <strain evidence="11">S27</strain>
    </source>
</reference>
<evidence type="ECO:0000313" key="12">
    <source>
        <dbReference type="Proteomes" id="UP000664382"/>
    </source>
</evidence>
<feature type="transmembrane region" description="Helical" evidence="10">
    <location>
        <begin position="78"/>
        <end position="96"/>
    </location>
</feature>
<dbReference type="PANTHER" id="PTHR32196">
    <property type="entry name" value="ABC TRANSPORTER PERMEASE PROTEIN YPHD-RELATED-RELATED"/>
    <property type="match status" value="1"/>
</dbReference>
<dbReference type="Proteomes" id="UP000664382">
    <property type="component" value="Unassembled WGS sequence"/>
</dbReference>
<keyword evidence="6 10" id="KW-1133">Transmembrane helix</keyword>
<feature type="transmembrane region" description="Helical" evidence="10">
    <location>
        <begin position="25"/>
        <end position="45"/>
    </location>
</feature>
<accession>A0A939MPQ3</accession>
<evidence type="ECO:0000256" key="5">
    <source>
        <dbReference type="ARBA" id="ARBA00022692"/>
    </source>
</evidence>
<feature type="region of interest" description="Disordered" evidence="9">
    <location>
        <begin position="325"/>
        <end position="350"/>
    </location>
</feature>
<dbReference type="EMBL" id="JAGDYM010000011">
    <property type="protein sequence ID" value="MBO1902331.1"/>
    <property type="molecule type" value="Genomic_DNA"/>
</dbReference>
<keyword evidence="12" id="KW-1185">Reference proteome</keyword>
<gene>
    <name evidence="11" type="ORF">J4H92_10275</name>
</gene>
<dbReference type="RefSeq" id="WP_208098097.1">
    <property type="nucleotide sequence ID" value="NZ_JAGDYM010000011.1"/>
</dbReference>
<sequence length="350" mass="35468">MSESIRRPGAGQWIAGVFQRPSTPAFVGLLLIWLAIGVIAGRGLWDTLNAGVIIATFLVIAGIGQLFVITVGNGGIDLSVSYIMTLSAYLGCTIMAGRDENIVPGIIVGVLVGAVAGTVSAVLIEVVGMPPLVGTLAVGFAIQTIAQIYSGAVVGVASPGLAHFTTAQIGPVPVLGIVGIVIVIVFSIILKRTSYGRKVEAVGQKPVAAGLSGARPALVRGSAFVISGATAGLAGVLLAAYSGGPSLGLGAPYQLATIAVVVLGGSLIAGGRGVLPGLWAAAVLLTLLTTLGNITRLSPGYQYMIQGALIVLVLAIAREPGSRRRTRLRDGAEQESAPEAALVPEQQKED</sequence>
<dbReference type="InterPro" id="IPR001851">
    <property type="entry name" value="ABC_transp_permease"/>
</dbReference>
<keyword evidence="2" id="KW-0813">Transport</keyword>
<dbReference type="Pfam" id="PF02653">
    <property type="entry name" value="BPD_transp_2"/>
    <property type="match status" value="1"/>
</dbReference>
<evidence type="ECO:0000256" key="9">
    <source>
        <dbReference type="SAM" id="MobiDB-lite"/>
    </source>
</evidence>
<evidence type="ECO:0000256" key="6">
    <source>
        <dbReference type="ARBA" id="ARBA00022989"/>
    </source>
</evidence>
<protein>
    <recommendedName>
        <fullName evidence="8">Autoinducer 2 import system permease protein LsrD</fullName>
    </recommendedName>
</protein>
<feature type="transmembrane region" description="Helical" evidence="10">
    <location>
        <begin position="221"/>
        <end position="241"/>
    </location>
</feature>
<name>A0A939MPQ3_9MICO</name>
<evidence type="ECO:0000256" key="2">
    <source>
        <dbReference type="ARBA" id="ARBA00022448"/>
    </source>
</evidence>
<evidence type="ECO:0000256" key="3">
    <source>
        <dbReference type="ARBA" id="ARBA00022475"/>
    </source>
</evidence>
<dbReference type="CDD" id="cd06579">
    <property type="entry name" value="TM_PBP1_transp_AraH_like"/>
    <property type="match status" value="1"/>
</dbReference>
<comment type="subcellular location">
    <subcellularLocation>
        <location evidence="1">Cell membrane</location>
        <topology evidence="1">Multi-pass membrane protein</topology>
    </subcellularLocation>
</comment>
<keyword evidence="3" id="KW-1003">Cell membrane</keyword>